<protein>
    <submittedName>
        <fullName evidence="3">ABC-2 type transport system permease protein</fullName>
    </submittedName>
</protein>
<dbReference type="GO" id="GO:0005886">
    <property type="term" value="C:plasma membrane"/>
    <property type="evidence" value="ECO:0007669"/>
    <property type="project" value="UniProtKB-SubCell"/>
</dbReference>
<evidence type="ECO:0000259" key="2">
    <source>
        <dbReference type="Pfam" id="PF09822"/>
    </source>
</evidence>
<reference evidence="3 4" key="1">
    <citation type="submission" date="2019-02" db="EMBL/GenBank/DDBJ databases">
        <title>Genomic Encyclopedia of Type Strains, Phase IV (KMG-IV): sequencing the most valuable type-strain genomes for metagenomic binning, comparative biology and taxonomic classification.</title>
        <authorList>
            <person name="Goeker M."/>
        </authorList>
    </citation>
    <scope>NUCLEOTIDE SEQUENCE [LARGE SCALE GENOMIC DNA]</scope>
    <source>
        <strain evidence="3 4">DSM 18116</strain>
    </source>
</reference>
<feature type="transmembrane region" description="Helical" evidence="1">
    <location>
        <begin position="118"/>
        <end position="141"/>
    </location>
</feature>
<feature type="transmembrane region" description="Helical" evidence="1">
    <location>
        <begin position="20"/>
        <end position="41"/>
    </location>
</feature>
<evidence type="ECO:0000313" key="4">
    <source>
        <dbReference type="Proteomes" id="UP000293874"/>
    </source>
</evidence>
<feature type="transmembrane region" description="Helical" evidence="1">
    <location>
        <begin position="267"/>
        <end position="285"/>
    </location>
</feature>
<keyword evidence="1" id="KW-1133">Transmembrane helix</keyword>
<accession>A0A4Q7MZ87</accession>
<evidence type="ECO:0000256" key="1">
    <source>
        <dbReference type="SAM" id="Phobius"/>
    </source>
</evidence>
<feature type="domain" description="ABC-type uncharacterised transport system" evidence="2">
    <location>
        <begin position="508"/>
        <end position="723"/>
    </location>
</feature>
<proteinExistence type="predicted"/>
<dbReference type="GO" id="GO:0140359">
    <property type="term" value="F:ABC-type transporter activity"/>
    <property type="evidence" value="ECO:0007669"/>
    <property type="project" value="InterPro"/>
</dbReference>
<keyword evidence="1" id="KW-0472">Membrane</keyword>
<feature type="transmembrane region" description="Helical" evidence="1">
    <location>
        <begin position="185"/>
        <end position="205"/>
    </location>
</feature>
<feature type="transmembrane region" description="Helical" evidence="1">
    <location>
        <begin position="237"/>
        <end position="255"/>
    </location>
</feature>
<keyword evidence="4" id="KW-1185">Reference proteome</keyword>
<evidence type="ECO:0000313" key="3">
    <source>
        <dbReference type="EMBL" id="RZS74273.1"/>
    </source>
</evidence>
<feature type="transmembrane region" description="Helical" evidence="1">
    <location>
        <begin position="766"/>
        <end position="784"/>
    </location>
</feature>
<organism evidence="3 4">
    <name type="scientific">Pseudobacter ginsenosidimutans</name>
    <dbReference type="NCBI Taxonomy" id="661488"/>
    <lineage>
        <taxon>Bacteria</taxon>
        <taxon>Pseudomonadati</taxon>
        <taxon>Bacteroidota</taxon>
        <taxon>Chitinophagia</taxon>
        <taxon>Chitinophagales</taxon>
        <taxon>Chitinophagaceae</taxon>
        <taxon>Pseudobacter</taxon>
    </lineage>
</organism>
<dbReference type="InterPro" id="IPR019196">
    <property type="entry name" value="ABC_transp_unknown"/>
</dbReference>
<name>A0A4Q7MZ87_9BACT</name>
<keyword evidence="1" id="KW-0812">Transmembrane</keyword>
<comment type="caution">
    <text evidence="3">The sequence shown here is derived from an EMBL/GenBank/DDBJ whole genome shotgun (WGS) entry which is preliminary data.</text>
</comment>
<dbReference type="EMBL" id="SGXA01000001">
    <property type="protein sequence ID" value="RZS74273.1"/>
    <property type="molecule type" value="Genomic_DNA"/>
</dbReference>
<feature type="transmembrane region" description="Helical" evidence="1">
    <location>
        <begin position="153"/>
        <end position="173"/>
    </location>
</feature>
<sequence>MRMVAQIAKAELRNLFYSPVAWFLAIVFMVQCGFLFTHVLYTMAHNQEVMMAESPDFKNWGQLPLTMLFFSIPESAYAAVLKNIYLFVPLLTMGLLGREVHANTIKLLFSSPVKLRQVVVGKFLAIMVYNLLLLAILGIFLATFGFSVRSADYGFILSGALAFYLLICAYTSIGLFMSSLTSYQILAAIGTFMIIFVLGRINSLWQHIDFVRDLTWFLYLPGRTANMLKGLITSKDVLYFVLVVFMFLGFTLIRLKKQRESKPWYITWSRVLMVVVMVLAAGYIFSRPQTTLYLDATAKDANTIHPNTRAILKGMKEGPLEVTLFTNLLGPMVKYGIPEARNVYRTELWEQYQRFKTDIHFKYVYYYHYETWMDGGKLAKAFPGKSIEEIAKEIALGMRIDFKLFQPLSALKDSADLASEGYRLLMELKYKDRKAFLRTYNGAPFPKGTERTYPDESNMAATLKNLLKPETIPHILYTSGNLERRLHTEHKRDYTKATLSKIEKDGLINLGFEIDTISLETQDIPAGITALVIADPKRSFSEKAEEKVRKYISEGGNIVFMSEPGKQNVLNPLVKYLGVEMLEGNLVEPTFHEMPQKVKPYYTLASTELSDEVELKGVREKLKRVYEKDTTKISMPGVAALSFTDSSGFVKKPLLLTRESTTWLKKGKLVTDSAEVVYNQQEGDIRGAFPTALQLTRQFGNKEQRAVVYGDADFVSNEILKNGVTINRAVFSWMSGNEYPVYTPFTDPDDNLVLISSGKVSVLKVIYVWVLPLLMLVAGTVILIRRKRK</sequence>
<dbReference type="Proteomes" id="UP000293874">
    <property type="component" value="Unassembled WGS sequence"/>
</dbReference>
<feature type="transmembrane region" description="Helical" evidence="1">
    <location>
        <begin position="76"/>
        <end position="97"/>
    </location>
</feature>
<gene>
    <name evidence="3" type="ORF">EV199_0117</name>
</gene>
<dbReference type="Pfam" id="PF09822">
    <property type="entry name" value="ABC_transp_aux"/>
    <property type="match status" value="1"/>
</dbReference>
<dbReference type="Pfam" id="PF12679">
    <property type="entry name" value="ABC2_membrane_2"/>
    <property type="match status" value="1"/>
</dbReference>
<dbReference type="AlphaFoldDB" id="A0A4Q7MZ87"/>